<keyword evidence="8" id="KW-1133">Transmembrane helix</keyword>
<dbReference type="PANTHER" id="PTHR45453">
    <property type="entry name" value="PHOSPHATE REGULON SENSOR PROTEIN PHOR"/>
    <property type="match status" value="1"/>
</dbReference>
<keyword evidence="7" id="KW-0902">Two-component regulatory system</keyword>
<sequence>MRIRQVFNRLIAGGSAVLLTWSFYAKVAGKTLRKAADDLHLVWIILAVLLVILLILIAEYLERRRENNLLKLFTKKLEEVTQEQKTGHVLVDKQSELYDLGQAVNHVQSMTQSLFKDYNRQKRGYLGLLEYVPIGVMVIDQDREIYLSNHYLDDIMEHELDMVHELYYSALAEFDIVKTVEETFRTKQDQRAEIKVNLAEQTKILNVNVVFIPVSGHHFFVMLMIDDVTEQKQIERMQNDFVSNVSHELKTPVTSIAGFSETLKNGALEDPGAANKFVDIIYNQSLRLKDLINDILSLSRIGTNMEVNFKEVQFSQLVSDCALAYDSLLDERQVVVLNKVPAKMKVQADPGKLKYILSNLVQNAVRYNKVGGKITVTAKTLENKWQFQVSDTGIGMTSEQQGRIFERFYRADTSRSKEVDGTGLGLAIVKEYVEVLSGQIKVDSQLNIGTTFTVILPLISENNS</sequence>
<proteinExistence type="predicted"/>
<dbReference type="PRINTS" id="PR00344">
    <property type="entry name" value="BCTRLSENSOR"/>
</dbReference>
<dbReference type="InterPro" id="IPR003594">
    <property type="entry name" value="HATPase_dom"/>
</dbReference>
<name>A0ABR5PIM4_9LACO</name>
<organism evidence="10 11">
    <name type="scientific">Ligilactobacillus acidipiscis DSM 15836</name>
    <dbReference type="NCBI Taxonomy" id="1423716"/>
    <lineage>
        <taxon>Bacteria</taxon>
        <taxon>Bacillati</taxon>
        <taxon>Bacillota</taxon>
        <taxon>Bacilli</taxon>
        <taxon>Lactobacillales</taxon>
        <taxon>Lactobacillaceae</taxon>
        <taxon>Ligilactobacillus</taxon>
    </lineage>
</organism>
<dbReference type="SMART" id="SM00387">
    <property type="entry name" value="HATPase_c"/>
    <property type="match status" value="1"/>
</dbReference>
<evidence type="ECO:0000256" key="5">
    <source>
        <dbReference type="ARBA" id="ARBA00022679"/>
    </source>
</evidence>
<evidence type="ECO:0000256" key="2">
    <source>
        <dbReference type="ARBA" id="ARBA00004370"/>
    </source>
</evidence>
<keyword evidence="11" id="KW-1185">Reference proteome</keyword>
<evidence type="ECO:0000313" key="11">
    <source>
        <dbReference type="Proteomes" id="UP000051217"/>
    </source>
</evidence>
<protein>
    <recommendedName>
        <fullName evidence="3">histidine kinase</fullName>
        <ecNumber evidence="3">2.7.13.3</ecNumber>
    </recommendedName>
</protein>
<feature type="transmembrane region" description="Helical" evidence="8">
    <location>
        <begin position="41"/>
        <end position="61"/>
    </location>
</feature>
<dbReference type="CDD" id="cd00075">
    <property type="entry name" value="HATPase"/>
    <property type="match status" value="1"/>
</dbReference>
<keyword evidence="8" id="KW-0812">Transmembrane</keyword>
<evidence type="ECO:0000256" key="4">
    <source>
        <dbReference type="ARBA" id="ARBA00022553"/>
    </source>
</evidence>
<feature type="domain" description="Histidine kinase" evidence="9">
    <location>
        <begin position="244"/>
        <end position="460"/>
    </location>
</feature>
<dbReference type="EMBL" id="AZFI01000188">
    <property type="protein sequence ID" value="KRM23261.1"/>
    <property type="molecule type" value="Genomic_DNA"/>
</dbReference>
<dbReference type="PROSITE" id="PS50109">
    <property type="entry name" value="HIS_KIN"/>
    <property type="match status" value="1"/>
</dbReference>
<accession>A0ABR5PIM4</accession>
<dbReference type="Proteomes" id="UP000051217">
    <property type="component" value="Unassembled WGS sequence"/>
</dbReference>
<dbReference type="InterPro" id="IPR036097">
    <property type="entry name" value="HisK_dim/P_sf"/>
</dbReference>
<keyword evidence="8" id="KW-0472">Membrane</keyword>
<dbReference type="Pfam" id="PF00512">
    <property type="entry name" value="HisKA"/>
    <property type="match status" value="1"/>
</dbReference>
<evidence type="ECO:0000256" key="6">
    <source>
        <dbReference type="ARBA" id="ARBA00022777"/>
    </source>
</evidence>
<dbReference type="InterPro" id="IPR003661">
    <property type="entry name" value="HisK_dim/P_dom"/>
</dbReference>
<dbReference type="Gene3D" id="3.30.450.20">
    <property type="entry name" value="PAS domain"/>
    <property type="match status" value="1"/>
</dbReference>
<reference evidence="10 11" key="1">
    <citation type="journal article" date="2015" name="Genome Announc.">
        <title>Expanding the biotechnology potential of lactobacilli through comparative genomics of 213 strains and associated genera.</title>
        <authorList>
            <person name="Sun Z."/>
            <person name="Harris H.M."/>
            <person name="McCann A."/>
            <person name="Guo C."/>
            <person name="Argimon S."/>
            <person name="Zhang W."/>
            <person name="Yang X."/>
            <person name="Jeffery I.B."/>
            <person name="Cooney J.C."/>
            <person name="Kagawa T.F."/>
            <person name="Liu W."/>
            <person name="Song Y."/>
            <person name="Salvetti E."/>
            <person name="Wrobel A."/>
            <person name="Rasinkangas P."/>
            <person name="Parkhill J."/>
            <person name="Rea M.C."/>
            <person name="O'Sullivan O."/>
            <person name="Ritari J."/>
            <person name="Douillard F.P."/>
            <person name="Paul Ross R."/>
            <person name="Yang R."/>
            <person name="Briner A.E."/>
            <person name="Felis G.E."/>
            <person name="de Vos W.M."/>
            <person name="Barrangou R."/>
            <person name="Klaenhammer T.R."/>
            <person name="Caufield P.W."/>
            <person name="Cui Y."/>
            <person name="Zhang H."/>
            <person name="O'Toole P.W."/>
        </authorList>
    </citation>
    <scope>NUCLEOTIDE SEQUENCE [LARGE SCALE GENOMIC DNA]</scope>
    <source>
        <strain evidence="10 11">DSM 15836</strain>
    </source>
</reference>
<dbReference type="Gene3D" id="3.30.565.10">
    <property type="entry name" value="Histidine kinase-like ATPase, C-terminal domain"/>
    <property type="match status" value="1"/>
</dbReference>
<dbReference type="RefSeq" id="WP_056972498.1">
    <property type="nucleotide sequence ID" value="NZ_AZFI01000188.1"/>
</dbReference>
<dbReference type="SMART" id="SM00388">
    <property type="entry name" value="HisKA"/>
    <property type="match status" value="1"/>
</dbReference>
<dbReference type="InterPro" id="IPR005467">
    <property type="entry name" value="His_kinase_dom"/>
</dbReference>
<evidence type="ECO:0000256" key="1">
    <source>
        <dbReference type="ARBA" id="ARBA00000085"/>
    </source>
</evidence>
<keyword evidence="4" id="KW-0597">Phosphoprotein</keyword>
<dbReference type="SUPFAM" id="SSF55874">
    <property type="entry name" value="ATPase domain of HSP90 chaperone/DNA topoisomerase II/histidine kinase"/>
    <property type="match status" value="1"/>
</dbReference>
<evidence type="ECO:0000256" key="7">
    <source>
        <dbReference type="ARBA" id="ARBA00023012"/>
    </source>
</evidence>
<dbReference type="CDD" id="cd00082">
    <property type="entry name" value="HisKA"/>
    <property type="match status" value="1"/>
</dbReference>
<comment type="caution">
    <text evidence="10">The sequence shown here is derived from an EMBL/GenBank/DDBJ whole genome shotgun (WGS) entry which is preliminary data.</text>
</comment>
<dbReference type="EC" id="2.7.13.3" evidence="3"/>
<gene>
    <name evidence="10" type="ORF">FC65_GL000773</name>
</gene>
<comment type="catalytic activity">
    <reaction evidence="1">
        <text>ATP + protein L-histidine = ADP + protein N-phospho-L-histidine.</text>
        <dbReference type="EC" id="2.7.13.3"/>
    </reaction>
</comment>
<dbReference type="PANTHER" id="PTHR45453:SF1">
    <property type="entry name" value="PHOSPHATE REGULON SENSOR PROTEIN PHOR"/>
    <property type="match status" value="1"/>
</dbReference>
<dbReference type="GO" id="GO:0016301">
    <property type="term" value="F:kinase activity"/>
    <property type="evidence" value="ECO:0007669"/>
    <property type="project" value="UniProtKB-KW"/>
</dbReference>
<dbReference type="Gene3D" id="1.10.287.130">
    <property type="match status" value="1"/>
</dbReference>
<evidence type="ECO:0000313" key="10">
    <source>
        <dbReference type="EMBL" id="KRM23261.1"/>
    </source>
</evidence>
<dbReference type="InterPro" id="IPR050351">
    <property type="entry name" value="BphY/WalK/GraS-like"/>
</dbReference>
<keyword evidence="6 10" id="KW-0418">Kinase</keyword>
<dbReference type="SUPFAM" id="SSF47384">
    <property type="entry name" value="Homodimeric domain of signal transducing histidine kinase"/>
    <property type="match status" value="1"/>
</dbReference>
<evidence type="ECO:0000259" key="9">
    <source>
        <dbReference type="PROSITE" id="PS50109"/>
    </source>
</evidence>
<dbReference type="InterPro" id="IPR036890">
    <property type="entry name" value="HATPase_C_sf"/>
</dbReference>
<evidence type="ECO:0000256" key="3">
    <source>
        <dbReference type="ARBA" id="ARBA00012438"/>
    </source>
</evidence>
<dbReference type="Pfam" id="PF02518">
    <property type="entry name" value="HATPase_c"/>
    <property type="match status" value="1"/>
</dbReference>
<comment type="subcellular location">
    <subcellularLocation>
        <location evidence="2">Membrane</location>
    </subcellularLocation>
</comment>
<keyword evidence="5" id="KW-0808">Transferase</keyword>
<dbReference type="InterPro" id="IPR004358">
    <property type="entry name" value="Sig_transdc_His_kin-like_C"/>
</dbReference>
<evidence type="ECO:0000256" key="8">
    <source>
        <dbReference type="SAM" id="Phobius"/>
    </source>
</evidence>